<evidence type="ECO:0000256" key="2">
    <source>
        <dbReference type="ARBA" id="ARBA00023235"/>
    </source>
</evidence>
<accession>A0ABV5N9E6</accession>
<evidence type="ECO:0000313" key="3">
    <source>
        <dbReference type="EMBL" id="MFB9466920.1"/>
    </source>
</evidence>
<comment type="caution">
    <text evidence="3">The sequence shown here is derived from an EMBL/GenBank/DDBJ whole genome shotgun (WGS) entry which is preliminary data.</text>
</comment>
<dbReference type="Proteomes" id="UP001589709">
    <property type="component" value="Unassembled WGS sequence"/>
</dbReference>
<proteinExistence type="inferred from homology"/>
<dbReference type="PANTHER" id="PTHR21047">
    <property type="entry name" value="DTDP-6-DEOXY-D-GLUCOSE-3,5 EPIMERASE"/>
    <property type="match status" value="1"/>
</dbReference>
<comment type="similarity">
    <text evidence="1">Belongs to the dTDP-4-dehydrorhamnose 3,5-epimerase family.</text>
</comment>
<dbReference type="Pfam" id="PF00908">
    <property type="entry name" value="dTDP_sugar_isom"/>
    <property type="match status" value="1"/>
</dbReference>
<dbReference type="InterPro" id="IPR011051">
    <property type="entry name" value="RmlC_Cupin_sf"/>
</dbReference>
<dbReference type="RefSeq" id="WP_381349995.1">
    <property type="nucleotide sequence ID" value="NZ_JBHMCY010000083.1"/>
</dbReference>
<sequence length="201" mass="21798">MDVIETPIPGAFEFVPQRIPDDRGTFAEVLRCDRVEDVTGRPFRPEQINCSVSRRNTLRGIHSVAVPPGQAKYVTCVRGVLRDIIVDLRVGSPTFGVHHVVHLDGESGRCLFVPEGVGHGFLALTDDTCMYYAVSTRYVPGTQIEIDPLDPELALPWGLTEPPVMSAKDAQAQGVRAALAAGVLADWRDAAPGGVASERLR</sequence>
<reference evidence="3 4" key="1">
    <citation type="submission" date="2024-09" db="EMBL/GenBank/DDBJ databases">
        <authorList>
            <person name="Sun Q."/>
            <person name="Mori K."/>
        </authorList>
    </citation>
    <scope>NUCLEOTIDE SEQUENCE [LARGE SCALE GENOMIC DNA]</scope>
    <source>
        <strain evidence="3 4">JCM 6917</strain>
    </source>
</reference>
<gene>
    <name evidence="3" type="ORF">ACFF45_30540</name>
</gene>
<keyword evidence="2" id="KW-0413">Isomerase</keyword>
<evidence type="ECO:0000256" key="1">
    <source>
        <dbReference type="ARBA" id="ARBA00010154"/>
    </source>
</evidence>
<keyword evidence="4" id="KW-1185">Reference proteome</keyword>
<evidence type="ECO:0000313" key="4">
    <source>
        <dbReference type="Proteomes" id="UP001589709"/>
    </source>
</evidence>
<dbReference type="InterPro" id="IPR014710">
    <property type="entry name" value="RmlC-like_jellyroll"/>
</dbReference>
<protein>
    <submittedName>
        <fullName evidence="3">dTDP-4-dehydrorhamnose 3,5-epimerase family protein</fullName>
    </submittedName>
</protein>
<dbReference type="SUPFAM" id="SSF51182">
    <property type="entry name" value="RmlC-like cupins"/>
    <property type="match status" value="1"/>
</dbReference>
<dbReference type="Gene3D" id="2.60.120.10">
    <property type="entry name" value="Jelly Rolls"/>
    <property type="match status" value="1"/>
</dbReference>
<dbReference type="PANTHER" id="PTHR21047:SF2">
    <property type="entry name" value="THYMIDINE DIPHOSPHO-4-KETO-RHAMNOSE 3,5-EPIMERASE"/>
    <property type="match status" value="1"/>
</dbReference>
<dbReference type="CDD" id="cd00438">
    <property type="entry name" value="cupin_RmlC"/>
    <property type="match status" value="1"/>
</dbReference>
<organism evidence="3 4">
    <name type="scientific">Streptomyces cinereospinus</name>
    <dbReference type="NCBI Taxonomy" id="285561"/>
    <lineage>
        <taxon>Bacteria</taxon>
        <taxon>Bacillati</taxon>
        <taxon>Actinomycetota</taxon>
        <taxon>Actinomycetes</taxon>
        <taxon>Kitasatosporales</taxon>
        <taxon>Streptomycetaceae</taxon>
        <taxon>Streptomyces</taxon>
    </lineage>
</organism>
<dbReference type="InterPro" id="IPR000888">
    <property type="entry name" value="RmlC-like"/>
</dbReference>
<dbReference type="EMBL" id="JBHMCY010000083">
    <property type="protein sequence ID" value="MFB9466920.1"/>
    <property type="molecule type" value="Genomic_DNA"/>
</dbReference>
<name>A0ABV5N9E6_9ACTN</name>